<dbReference type="EMBL" id="AQHF01000034">
    <property type="protein sequence ID" value="MBE0348544.1"/>
    <property type="molecule type" value="Genomic_DNA"/>
</dbReference>
<dbReference type="Proteomes" id="UP000660708">
    <property type="component" value="Unassembled WGS sequence"/>
</dbReference>
<sequence>MTQQALVFAGAINQRNGNNQEKDKKQNYQSKTPFHIKKG</sequence>
<evidence type="ECO:0000313" key="3">
    <source>
        <dbReference type="Proteomes" id="UP000660708"/>
    </source>
</evidence>
<dbReference type="AlphaFoldDB" id="A0A8I0T7T4"/>
<evidence type="ECO:0000256" key="1">
    <source>
        <dbReference type="SAM" id="MobiDB-lite"/>
    </source>
</evidence>
<reference evidence="2 3" key="1">
    <citation type="submission" date="2015-06" db="EMBL/GenBank/DDBJ databases">
        <title>Genome sequence of Pseudoalteromonas peptidolytica.</title>
        <authorList>
            <person name="Xie B.-B."/>
            <person name="Rong J.-C."/>
            <person name="Qin Q.-L."/>
            <person name="Zhang Y.-Z."/>
        </authorList>
    </citation>
    <scope>NUCLEOTIDE SEQUENCE [LARGE SCALE GENOMIC DNA]</scope>
    <source>
        <strain evidence="2 3">F12-50-A1</strain>
    </source>
</reference>
<comment type="caution">
    <text evidence="2">The sequence shown here is derived from an EMBL/GenBank/DDBJ whole genome shotgun (WGS) entry which is preliminary data.</text>
</comment>
<accession>A0A8I0T7T4</accession>
<organism evidence="2 3">
    <name type="scientific">Pseudoalteromonas peptidolytica F12-50-A1</name>
    <dbReference type="NCBI Taxonomy" id="1315280"/>
    <lineage>
        <taxon>Bacteria</taxon>
        <taxon>Pseudomonadati</taxon>
        <taxon>Pseudomonadota</taxon>
        <taxon>Gammaproteobacteria</taxon>
        <taxon>Alteromonadales</taxon>
        <taxon>Pseudoalteromonadaceae</taxon>
        <taxon>Pseudoalteromonas</taxon>
    </lineage>
</organism>
<keyword evidence="3" id="KW-1185">Reference proteome</keyword>
<protein>
    <submittedName>
        <fullName evidence="2">Uncharacterized protein</fullName>
    </submittedName>
</protein>
<feature type="region of interest" description="Disordered" evidence="1">
    <location>
        <begin position="1"/>
        <end position="39"/>
    </location>
</feature>
<evidence type="ECO:0000313" key="2">
    <source>
        <dbReference type="EMBL" id="MBE0348544.1"/>
    </source>
</evidence>
<proteinExistence type="predicted"/>
<name>A0A8I0T7T4_9GAMM</name>
<gene>
    <name evidence="2" type="ORF">PPEP_b0313</name>
</gene>